<dbReference type="PATRIC" id="fig|457404.5.peg.2680"/>
<evidence type="ECO:0000313" key="2">
    <source>
        <dbReference type="Proteomes" id="UP000003233"/>
    </source>
</evidence>
<accession>H1PVM1</accession>
<comment type="caution">
    <text evidence="1">The sequence shown here is derived from an EMBL/GenBank/DDBJ whole genome shotgun (WGS) entry which is preliminary data.</text>
</comment>
<reference evidence="1 2" key="1">
    <citation type="submission" date="2012-07" db="EMBL/GenBank/DDBJ databases">
        <title>The Genome Sequence of Fusobacterium ulcerans 12_1B.</title>
        <authorList>
            <consortium name="The Broad Institute Genome Sequencing Platform"/>
            <person name="Earl A."/>
            <person name="Ward D."/>
            <person name="Feldgarden M."/>
            <person name="Gevers D."/>
            <person name="Strauss J."/>
            <person name="Ambrose C.E."/>
            <person name="Allen-Vercoe E."/>
            <person name="Walker B."/>
            <person name="Young S.K."/>
            <person name="Zeng Q."/>
            <person name="Gargeya S."/>
            <person name="Fitzgerald M."/>
            <person name="Haas B."/>
            <person name="Abouelleil A."/>
            <person name="Alvarado L."/>
            <person name="Arachchi H.M."/>
            <person name="Berlin A.M."/>
            <person name="Chapman S.B."/>
            <person name="Goldberg J."/>
            <person name="Griggs A."/>
            <person name="Gujja S."/>
            <person name="Hansen M."/>
            <person name="Howarth C."/>
            <person name="Imamovic A."/>
            <person name="Larimer J."/>
            <person name="McCowen C."/>
            <person name="Montmayeur A."/>
            <person name="Murphy C."/>
            <person name="Neiman D."/>
            <person name="Pearson M."/>
            <person name="Priest M."/>
            <person name="Roberts A."/>
            <person name="Saif S."/>
            <person name="Shea T."/>
            <person name="Sisk P."/>
            <person name="Sykes S."/>
            <person name="Wortman J."/>
            <person name="Nusbaum C."/>
            <person name="Birren B."/>
        </authorList>
    </citation>
    <scope>NUCLEOTIDE SEQUENCE [LARGE SCALE GENOMIC DNA]</scope>
    <source>
        <strain evidence="1 2">12_1B</strain>
    </source>
</reference>
<dbReference type="RefSeq" id="WP_008698163.1">
    <property type="nucleotide sequence ID" value="NZ_KE161009.1"/>
</dbReference>
<name>H1PVM1_9FUSO</name>
<dbReference type="EMBL" id="AGWJ02000023">
    <property type="protein sequence ID" value="EHO79725.1"/>
    <property type="molecule type" value="Genomic_DNA"/>
</dbReference>
<evidence type="ECO:0000313" key="1">
    <source>
        <dbReference type="EMBL" id="EHO79725.1"/>
    </source>
</evidence>
<dbReference type="AlphaFoldDB" id="H1PVM1"/>
<proteinExistence type="predicted"/>
<gene>
    <name evidence="1" type="ORF">HMPREF0402_02464</name>
</gene>
<keyword evidence="2" id="KW-1185">Reference proteome</keyword>
<protein>
    <submittedName>
        <fullName evidence="1">Uncharacterized protein</fullName>
    </submittedName>
</protein>
<sequence length="49" mass="5764">MTKILEKAKEGKEIKVEELSVRDFKWLVYVLYCKEYTITISNGILKAIK</sequence>
<organism evidence="1 2">
    <name type="scientific">Fusobacterium ulcerans 12-1B</name>
    <dbReference type="NCBI Taxonomy" id="457404"/>
    <lineage>
        <taxon>Bacteria</taxon>
        <taxon>Fusobacteriati</taxon>
        <taxon>Fusobacteriota</taxon>
        <taxon>Fusobacteriia</taxon>
        <taxon>Fusobacteriales</taxon>
        <taxon>Fusobacteriaceae</taxon>
        <taxon>Fusobacterium</taxon>
    </lineage>
</organism>
<dbReference type="HOGENOM" id="CLU_3136038_0_0_0"/>
<dbReference type="BioCyc" id="FSP457404-HMP:GTSQ-2489-MONOMER"/>
<dbReference type="Proteomes" id="UP000003233">
    <property type="component" value="Unassembled WGS sequence"/>
</dbReference>